<keyword evidence="7 12" id="KW-0560">Oxidoreductase</keyword>
<evidence type="ECO:0000256" key="1">
    <source>
        <dbReference type="ARBA" id="ARBA00001974"/>
    </source>
</evidence>
<organism evidence="13 14">
    <name type="scientific">Agathobacter rectalis</name>
    <dbReference type="NCBI Taxonomy" id="39491"/>
    <lineage>
        <taxon>Bacteria</taxon>
        <taxon>Bacillati</taxon>
        <taxon>Bacillota</taxon>
        <taxon>Clostridia</taxon>
        <taxon>Lachnospirales</taxon>
        <taxon>Lachnospiraceae</taxon>
        <taxon>Agathobacter</taxon>
    </lineage>
</organism>
<dbReference type="GO" id="GO:0035999">
    <property type="term" value="P:tetrahydrofolate interconversion"/>
    <property type="evidence" value="ECO:0007669"/>
    <property type="project" value="UniProtKB-UniPathway"/>
</dbReference>
<dbReference type="RefSeq" id="WP_055061861.1">
    <property type="nucleotide sequence ID" value="NZ_CVRQ01000020.1"/>
</dbReference>
<evidence type="ECO:0000256" key="12">
    <source>
        <dbReference type="RuleBase" id="RU003862"/>
    </source>
</evidence>
<keyword evidence="14" id="KW-1185">Reference proteome</keyword>
<keyword evidence="4" id="KW-0028">Amino-acid biosynthesis</keyword>
<evidence type="ECO:0000256" key="5">
    <source>
        <dbReference type="ARBA" id="ARBA00022630"/>
    </source>
</evidence>
<comment type="similarity">
    <text evidence="3 12">Belongs to the methylenetetrahydrofolate reductase family.</text>
</comment>
<evidence type="ECO:0000256" key="2">
    <source>
        <dbReference type="ARBA" id="ARBA00004777"/>
    </source>
</evidence>
<evidence type="ECO:0000313" key="13">
    <source>
        <dbReference type="EMBL" id="CRL37922.1"/>
    </source>
</evidence>
<dbReference type="EC" id="1.5.1.54" evidence="12"/>
<protein>
    <recommendedName>
        <fullName evidence="12">Methylenetetrahydrofolate reductase</fullName>
        <ecNumber evidence="12">1.5.1.54</ecNumber>
    </recommendedName>
</protein>
<evidence type="ECO:0000256" key="8">
    <source>
        <dbReference type="ARBA" id="ARBA00023027"/>
    </source>
</evidence>
<dbReference type="PANTHER" id="PTHR45754">
    <property type="entry name" value="METHYLENETETRAHYDROFOLATE REDUCTASE"/>
    <property type="match status" value="1"/>
</dbReference>
<reference evidence="14" key="1">
    <citation type="submission" date="2015-05" db="EMBL/GenBank/DDBJ databases">
        <authorList>
            <consortium name="Pathogen Informatics"/>
        </authorList>
    </citation>
    <scope>NUCLEOTIDE SEQUENCE [LARGE SCALE GENOMIC DNA]</scope>
    <source>
        <strain evidence="14">T1-815</strain>
    </source>
</reference>
<evidence type="ECO:0000256" key="4">
    <source>
        <dbReference type="ARBA" id="ARBA00022605"/>
    </source>
</evidence>
<dbReference type="SUPFAM" id="SSF51730">
    <property type="entry name" value="FAD-linked oxidoreductase"/>
    <property type="match status" value="1"/>
</dbReference>
<dbReference type="GO" id="GO:0071949">
    <property type="term" value="F:FAD binding"/>
    <property type="evidence" value="ECO:0007669"/>
    <property type="project" value="TreeGrafter"/>
</dbReference>
<comment type="pathway">
    <text evidence="2 12">One-carbon metabolism; tetrahydrofolate interconversion.</text>
</comment>
<keyword evidence="5 12" id="KW-0285">Flavoprotein</keyword>
<evidence type="ECO:0000313" key="14">
    <source>
        <dbReference type="Proteomes" id="UP000049472"/>
    </source>
</evidence>
<dbReference type="Pfam" id="PF02219">
    <property type="entry name" value="MTHFR"/>
    <property type="match status" value="1"/>
</dbReference>
<name>A0A0M6WLE1_9FIRM</name>
<dbReference type="InterPro" id="IPR004620">
    <property type="entry name" value="MTHF_reductase_bac"/>
</dbReference>
<evidence type="ECO:0000256" key="7">
    <source>
        <dbReference type="ARBA" id="ARBA00023002"/>
    </source>
</evidence>
<evidence type="ECO:0000256" key="9">
    <source>
        <dbReference type="ARBA" id="ARBA00023167"/>
    </source>
</evidence>
<comment type="pathway">
    <text evidence="10">Amino-acid biosynthesis; L-methionine biosynthesis via de novo pathway.</text>
</comment>
<evidence type="ECO:0000256" key="11">
    <source>
        <dbReference type="ARBA" id="ARBA00048628"/>
    </source>
</evidence>
<dbReference type="GO" id="GO:0106312">
    <property type="term" value="F:methylenetetrahydrofolate reductase (NADH) activity"/>
    <property type="evidence" value="ECO:0007669"/>
    <property type="project" value="UniProtKB-EC"/>
</dbReference>
<comment type="cofactor">
    <cofactor evidence="1 12">
        <name>FAD</name>
        <dbReference type="ChEBI" id="CHEBI:57692"/>
    </cofactor>
</comment>
<dbReference type="InterPro" id="IPR029041">
    <property type="entry name" value="FAD-linked_oxidoreductase-like"/>
</dbReference>
<dbReference type="NCBIfam" id="TIGR00676">
    <property type="entry name" value="fadh2"/>
    <property type="match status" value="1"/>
</dbReference>
<evidence type="ECO:0000256" key="10">
    <source>
        <dbReference type="ARBA" id="ARBA00034478"/>
    </source>
</evidence>
<dbReference type="EMBL" id="CVRQ01000020">
    <property type="protein sequence ID" value="CRL37922.1"/>
    <property type="molecule type" value="Genomic_DNA"/>
</dbReference>
<dbReference type="Proteomes" id="UP000049472">
    <property type="component" value="Unassembled WGS sequence"/>
</dbReference>
<proteinExistence type="inferred from homology"/>
<dbReference type="UniPathway" id="UPA00193"/>
<comment type="catalytic activity">
    <reaction evidence="11">
        <text>(6S)-5-methyl-5,6,7,8-tetrahydrofolate + NAD(+) = (6R)-5,10-methylene-5,6,7,8-tetrahydrofolate + NADH + H(+)</text>
        <dbReference type="Rhea" id="RHEA:19821"/>
        <dbReference type="ChEBI" id="CHEBI:15378"/>
        <dbReference type="ChEBI" id="CHEBI:15636"/>
        <dbReference type="ChEBI" id="CHEBI:18608"/>
        <dbReference type="ChEBI" id="CHEBI:57540"/>
        <dbReference type="ChEBI" id="CHEBI:57945"/>
        <dbReference type="EC" id="1.5.1.54"/>
    </reaction>
    <physiologicalReaction direction="right-to-left" evidence="11">
        <dbReference type="Rhea" id="RHEA:19823"/>
    </physiologicalReaction>
</comment>
<dbReference type="GO" id="GO:0005829">
    <property type="term" value="C:cytosol"/>
    <property type="evidence" value="ECO:0007669"/>
    <property type="project" value="InterPro"/>
</dbReference>
<dbReference type="InterPro" id="IPR003171">
    <property type="entry name" value="Mehydrof_redctse-like"/>
</dbReference>
<keyword evidence="6 12" id="KW-0274">FAD</keyword>
<evidence type="ECO:0000256" key="6">
    <source>
        <dbReference type="ARBA" id="ARBA00022827"/>
    </source>
</evidence>
<accession>A0A0M6WLE1</accession>
<dbReference type="CDD" id="cd00537">
    <property type="entry name" value="MTHFR"/>
    <property type="match status" value="1"/>
</dbReference>
<evidence type="ECO:0000256" key="3">
    <source>
        <dbReference type="ARBA" id="ARBA00006743"/>
    </source>
</evidence>
<dbReference type="AlphaFoldDB" id="A0A0M6WLE1"/>
<keyword evidence="8" id="KW-0520">NAD</keyword>
<dbReference type="GO" id="GO:0009086">
    <property type="term" value="P:methionine biosynthetic process"/>
    <property type="evidence" value="ECO:0007669"/>
    <property type="project" value="UniProtKB-KW"/>
</dbReference>
<dbReference type="PANTHER" id="PTHR45754:SF3">
    <property type="entry name" value="METHYLENETETRAHYDROFOLATE REDUCTASE (NADPH)"/>
    <property type="match status" value="1"/>
</dbReference>
<gene>
    <name evidence="13" type="ORF">T1815_16961</name>
</gene>
<keyword evidence="9" id="KW-0486">Methionine biosynthesis</keyword>
<dbReference type="Gene3D" id="3.20.20.220">
    <property type="match status" value="1"/>
</dbReference>
<sequence length="288" mass="32383">MKITQIHTNKPQSLSFEIFPPKKEEDFKNIDEMLEILCDCHPEYISVTFGAGGSSNNNKTIEIAKKIKNQYHVEPVVHLTCLCYNKAEIDEFTRQLSYEGIENILALRGDRNPNVPAKEDFLHASDLIKYIKDTTGDQFCIAGACYPDIHPEAADKVDDIKNLKKKVDAGAELLLSQLFFDNDTFFNFAGDCRLAGINVPVIPGIMPCINAAQIQRMVTMCGAKFPEKFQKIVHRYGDNKAALFDAGMSYCESQIIELLANDVEGIHLYTMNNVRVAKRLTEGIKNLI</sequence>